<dbReference type="InterPro" id="IPR009100">
    <property type="entry name" value="AcylCoA_DH/oxidase_NM_dom_sf"/>
</dbReference>
<evidence type="ECO:0000259" key="3">
    <source>
        <dbReference type="Pfam" id="PF02771"/>
    </source>
</evidence>
<feature type="domain" description="Acyl-CoA dehydrogenase C-terminal" evidence="4">
    <location>
        <begin position="246"/>
        <end position="377"/>
    </location>
</feature>
<evidence type="ECO:0000313" key="6">
    <source>
        <dbReference type="Proteomes" id="UP000628854"/>
    </source>
</evidence>
<sequence>MSRFTTAANLVAQDPVIAQARKYRDELGKRADEIEQLRKLPQDIADRFANDGFYTICNPVEYGGAGASPLVYAGLVEELARGDASAAWCAFIAITSAFSAANGDTPAIKSILNTPGTILSGVFAPNGRARKETVDGVEGYRISGRWAWGSGSQNAHWISGGCFILDDNDKLVMKDDGRPQHLSAFFAASDVNFIDTWTVTGLQGTGSTDYEVKDVFVPKDRAFLRFGSRSLDYPIFKFPQFGMLAIGIGAVALGAAREAIEDFQAFAGIKVPQGNRRTLAEKAGTQRDISMAEATLRQGRAFFYEALGEAWESAIDGEVSIENRRDVRLATTAAVQSAKTAVDLIYELAGGTSVYRNSPIQRRFRDIHVATQHMMVSKATYELTGRLFLGLPTDIEQL</sequence>
<dbReference type="Pfam" id="PF02771">
    <property type="entry name" value="Acyl-CoA_dh_N"/>
    <property type="match status" value="1"/>
</dbReference>
<dbReference type="PANTHER" id="PTHR48083">
    <property type="entry name" value="MEDIUM-CHAIN SPECIFIC ACYL-COA DEHYDROGENASE, MITOCHONDRIAL-RELATED"/>
    <property type="match status" value="1"/>
</dbReference>
<dbReference type="Pfam" id="PF08028">
    <property type="entry name" value="Acyl-CoA_dh_2"/>
    <property type="match status" value="1"/>
</dbReference>
<keyword evidence="6" id="KW-1185">Reference proteome</keyword>
<dbReference type="InterPro" id="IPR050741">
    <property type="entry name" value="Acyl-CoA_dehydrogenase"/>
</dbReference>
<comment type="caution">
    <text evidence="5">The sequence shown here is derived from an EMBL/GenBank/DDBJ whole genome shotgun (WGS) entry which is preliminary data.</text>
</comment>
<reference evidence="6" key="1">
    <citation type="journal article" date="2019" name="Int. J. Syst. Evol. Microbiol.">
        <title>The Global Catalogue of Microorganisms (GCM) 10K type strain sequencing project: providing services to taxonomists for standard genome sequencing and annotation.</title>
        <authorList>
            <consortium name="The Broad Institute Genomics Platform"/>
            <consortium name="The Broad Institute Genome Sequencing Center for Infectious Disease"/>
            <person name="Wu L."/>
            <person name="Ma J."/>
        </authorList>
    </citation>
    <scope>NUCLEOTIDE SEQUENCE [LARGE SCALE GENOMIC DNA]</scope>
    <source>
        <strain evidence="6">CGMCC 1.15928</strain>
    </source>
</reference>
<organism evidence="5 6">
    <name type="scientific">Henriciella pelagia</name>
    <dbReference type="NCBI Taxonomy" id="1977912"/>
    <lineage>
        <taxon>Bacteria</taxon>
        <taxon>Pseudomonadati</taxon>
        <taxon>Pseudomonadota</taxon>
        <taxon>Alphaproteobacteria</taxon>
        <taxon>Hyphomonadales</taxon>
        <taxon>Hyphomonadaceae</taxon>
        <taxon>Henriciella</taxon>
    </lineage>
</organism>
<protein>
    <recommendedName>
        <fullName evidence="7">Acyl-CoA dehydrogenase</fullName>
    </recommendedName>
</protein>
<name>A0ABQ1JI62_9PROT</name>
<comment type="similarity">
    <text evidence="2">Belongs to the HpaH/HsaA monooxygenase family.</text>
</comment>
<dbReference type="InterPro" id="IPR013786">
    <property type="entry name" value="AcylCoA_DH/ox_N"/>
</dbReference>
<dbReference type="Gene3D" id="1.20.140.10">
    <property type="entry name" value="Butyryl-CoA Dehydrogenase, subunit A, domain 3"/>
    <property type="match status" value="1"/>
</dbReference>
<evidence type="ECO:0000256" key="1">
    <source>
        <dbReference type="ARBA" id="ARBA00023002"/>
    </source>
</evidence>
<dbReference type="EMBL" id="BMKF01000001">
    <property type="protein sequence ID" value="GGB67393.1"/>
    <property type="molecule type" value="Genomic_DNA"/>
</dbReference>
<dbReference type="RefSeq" id="WP_084394709.1">
    <property type="nucleotide sequence ID" value="NZ_BMKF01000001.1"/>
</dbReference>
<dbReference type="InterPro" id="IPR013107">
    <property type="entry name" value="Acyl-CoA_DH_C"/>
</dbReference>
<proteinExistence type="inferred from homology"/>
<dbReference type="Gene3D" id="2.40.110.10">
    <property type="entry name" value="Butyryl-CoA Dehydrogenase, subunit A, domain 2"/>
    <property type="match status" value="1"/>
</dbReference>
<evidence type="ECO:0000313" key="5">
    <source>
        <dbReference type="EMBL" id="GGB67393.1"/>
    </source>
</evidence>
<gene>
    <name evidence="5" type="ORF">GCM10011503_15230</name>
</gene>
<dbReference type="PIRSF" id="PIRSF016578">
    <property type="entry name" value="HsaA"/>
    <property type="match status" value="1"/>
</dbReference>
<dbReference type="SUPFAM" id="SSF56645">
    <property type="entry name" value="Acyl-CoA dehydrogenase NM domain-like"/>
    <property type="match status" value="1"/>
</dbReference>
<feature type="domain" description="Acyl-CoA dehydrogenase/oxidase N-terminal" evidence="3">
    <location>
        <begin position="21"/>
        <end position="91"/>
    </location>
</feature>
<keyword evidence="1" id="KW-0560">Oxidoreductase</keyword>
<evidence type="ECO:0008006" key="7">
    <source>
        <dbReference type="Google" id="ProtNLM"/>
    </source>
</evidence>
<dbReference type="SUPFAM" id="SSF47203">
    <property type="entry name" value="Acyl-CoA dehydrogenase C-terminal domain-like"/>
    <property type="match status" value="1"/>
</dbReference>
<dbReference type="InterPro" id="IPR036250">
    <property type="entry name" value="AcylCo_DH-like_C"/>
</dbReference>
<dbReference type="InterPro" id="IPR046373">
    <property type="entry name" value="Acyl-CoA_Oxase/DH_mid-dom_sf"/>
</dbReference>
<evidence type="ECO:0000259" key="4">
    <source>
        <dbReference type="Pfam" id="PF08028"/>
    </source>
</evidence>
<dbReference type="Proteomes" id="UP000628854">
    <property type="component" value="Unassembled WGS sequence"/>
</dbReference>
<dbReference type="PANTHER" id="PTHR48083:SF5">
    <property type="entry name" value="NRGC PROTEIN"/>
    <property type="match status" value="1"/>
</dbReference>
<dbReference type="InterPro" id="IPR037069">
    <property type="entry name" value="AcylCoA_DH/ox_N_sf"/>
</dbReference>
<dbReference type="Gene3D" id="1.10.540.10">
    <property type="entry name" value="Acyl-CoA dehydrogenase/oxidase, N-terminal domain"/>
    <property type="match status" value="1"/>
</dbReference>
<evidence type="ECO:0000256" key="2">
    <source>
        <dbReference type="ARBA" id="ARBA00049661"/>
    </source>
</evidence>
<accession>A0ABQ1JI62</accession>